<evidence type="ECO:0000256" key="1">
    <source>
        <dbReference type="ARBA" id="ARBA00008901"/>
    </source>
</evidence>
<accession>A0A7R9V5N7</accession>
<dbReference type="EMBL" id="HBEC01011542">
    <property type="protein sequence ID" value="CAD8285249.1"/>
    <property type="molecule type" value="Transcribed_RNA"/>
</dbReference>
<dbReference type="InterPro" id="IPR004328">
    <property type="entry name" value="BRO1_dom"/>
</dbReference>
<dbReference type="InterPro" id="IPR038499">
    <property type="entry name" value="BRO1_sf"/>
</dbReference>
<evidence type="ECO:0000259" key="2">
    <source>
        <dbReference type="PROSITE" id="PS51180"/>
    </source>
</evidence>
<name>A0A7R9V5N7_9CHLO</name>
<dbReference type="PROSITE" id="PS51180">
    <property type="entry name" value="BRO1"/>
    <property type="match status" value="1"/>
</dbReference>
<protein>
    <recommendedName>
        <fullName evidence="2">BRO1 domain-containing protein</fullName>
    </recommendedName>
</protein>
<dbReference type="Pfam" id="PF03097">
    <property type="entry name" value="BRO1"/>
    <property type="match status" value="1"/>
</dbReference>
<dbReference type="InterPro" id="IPR038898">
    <property type="entry name" value="BROX"/>
</dbReference>
<reference evidence="3" key="1">
    <citation type="submission" date="2021-01" db="EMBL/GenBank/DDBJ databases">
        <authorList>
            <person name="Corre E."/>
            <person name="Pelletier E."/>
            <person name="Niang G."/>
            <person name="Scheremetjew M."/>
            <person name="Finn R."/>
            <person name="Kale V."/>
            <person name="Holt S."/>
            <person name="Cochrane G."/>
            <person name="Meng A."/>
            <person name="Brown T."/>
            <person name="Cohen L."/>
        </authorList>
    </citation>
    <scope>NUCLEOTIDE SEQUENCE</scope>
    <source>
        <strain evidence="3">CCMP219</strain>
    </source>
</reference>
<feature type="domain" description="BRO1" evidence="2">
    <location>
        <begin position="1"/>
        <end position="387"/>
    </location>
</feature>
<dbReference type="SMART" id="SM01041">
    <property type="entry name" value="BRO1"/>
    <property type="match status" value="1"/>
</dbReference>
<dbReference type="Gene3D" id="1.25.40.280">
    <property type="entry name" value="alix/aip1 like domains"/>
    <property type="match status" value="1"/>
</dbReference>
<dbReference type="PANTHER" id="PTHR23032">
    <property type="entry name" value="BRO1 DOMAIN-CONTAINING PROTEIN BROX"/>
    <property type="match status" value="1"/>
</dbReference>
<gene>
    <name evidence="3" type="ORF">CEUR00632_LOCUS5287</name>
</gene>
<comment type="similarity">
    <text evidence="1">Belongs to the BROX family.</text>
</comment>
<dbReference type="AlphaFoldDB" id="A0A7R9V5N7"/>
<dbReference type="PANTHER" id="PTHR23032:SF13">
    <property type="entry name" value="BRO1 DOMAIN-CONTAINING PROTEIN BROX"/>
    <property type="match status" value="1"/>
</dbReference>
<evidence type="ECO:0000313" key="3">
    <source>
        <dbReference type="EMBL" id="CAD8285249.1"/>
    </source>
</evidence>
<organism evidence="3">
    <name type="scientific">Chlamydomonas euryale</name>
    <dbReference type="NCBI Taxonomy" id="1486919"/>
    <lineage>
        <taxon>Eukaryota</taxon>
        <taxon>Viridiplantae</taxon>
        <taxon>Chlorophyta</taxon>
        <taxon>core chlorophytes</taxon>
        <taxon>Chlorophyceae</taxon>
        <taxon>CS clade</taxon>
        <taxon>Chlamydomonadales</taxon>
        <taxon>Chlamydomonadaceae</taxon>
        <taxon>Chlamydomonas</taxon>
    </lineage>
</organism>
<proteinExistence type="inferred from homology"/>
<sequence>MSTSGAQASTGPHAGPLLRFLDPWEQLRTSDSAIGTLLGRRGDQGSFRLETYRDVDALRRATCLKQSTIAEFPTMEHLESFEQYLSCIRQLIRKEVDDSKFKFSWSSPLSGRPAQLSKLSGLAQEHAMAATSMAAALRAAGCLLAEAATTGSAASDLPAAVRAAAESSASGSAGPLADAATFLRRAAGVFTWLADDALIRLMGKLPTDRPTELVPAASACMARICLAEAQALTAHRAGQRGTGAGITSAVHLGAATLFEDAIKGLKEKSAELGTLSERLRRYLAISGGLQRARAQRNWSLELLAKGEAGQGEGVCMDAAAGVQQCMVVAEGEETWKRVLAAELDDIEACRKRIEKERIGVYYQSVVRKTNNSLPPGGPKVLVSAIPYVPGACQSSPEVGQALGP</sequence>